<protein>
    <submittedName>
        <fullName evidence="1">Uncharacterized protein</fullName>
    </submittedName>
</protein>
<proteinExistence type="predicted"/>
<name>A0ACC2PWI8_9HYME</name>
<organism evidence="1 2">
    <name type="scientific">Eretmocerus hayati</name>
    <dbReference type="NCBI Taxonomy" id="131215"/>
    <lineage>
        <taxon>Eukaryota</taxon>
        <taxon>Metazoa</taxon>
        <taxon>Ecdysozoa</taxon>
        <taxon>Arthropoda</taxon>
        <taxon>Hexapoda</taxon>
        <taxon>Insecta</taxon>
        <taxon>Pterygota</taxon>
        <taxon>Neoptera</taxon>
        <taxon>Endopterygota</taxon>
        <taxon>Hymenoptera</taxon>
        <taxon>Apocrita</taxon>
        <taxon>Proctotrupomorpha</taxon>
        <taxon>Chalcidoidea</taxon>
        <taxon>Aphelinidae</taxon>
        <taxon>Aphelininae</taxon>
        <taxon>Eretmocerus</taxon>
    </lineage>
</organism>
<evidence type="ECO:0000313" key="2">
    <source>
        <dbReference type="Proteomes" id="UP001239111"/>
    </source>
</evidence>
<sequence length="448" mass="51526">MHEPKKKSPGRPKKRKGISIGGGRKKKERSEPISESLEKKIAQETFKKLLEDHDPLIMNRIFRMMQRKKKKDEKFFRKPGDSARKKRIDRHTKESALAFFLEHGYTKRRYSSLVKDNIRRHENRRSRNIYPSYRILKEAKADCLPLAIQNNESQVRTPLQQLANKTGERLCESVATQWSHTALKLLKLIFCGGFDSSSGHTNSQQKCQDPANECNDAHQTLFVTSITPLQLISESAVACDEYKWTNPTPASYRYCRPLRIAFEKETAETIAQEYERLKSEIKRLKSHEFRMKNGKTVKIIFETTHEFGNPNLSFFVEDGSPALDLGLALLHAEIKIFEHLLHLSYRKNIEIWAVTRDFKDIFELDKARVIEWVRERFGIRPDQVLQGHGTTNTGNLARRCFQEPEKFAQALNENSDGSDETASSDENDQGSDDATDDGSTSTDSDSDD</sequence>
<evidence type="ECO:0000313" key="1">
    <source>
        <dbReference type="EMBL" id="KAJ8687301.1"/>
    </source>
</evidence>
<keyword evidence="2" id="KW-1185">Reference proteome</keyword>
<reference evidence="1" key="1">
    <citation type="submission" date="2023-04" db="EMBL/GenBank/DDBJ databases">
        <title>A chromosome-level genome assembly of the parasitoid wasp Eretmocerus hayati.</title>
        <authorList>
            <person name="Zhong Y."/>
            <person name="Liu S."/>
            <person name="Liu Y."/>
        </authorList>
    </citation>
    <scope>NUCLEOTIDE SEQUENCE</scope>
    <source>
        <strain evidence="1">ZJU_SS_LIU_2023</strain>
    </source>
</reference>
<dbReference type="Proteomes" id="UP001239111">
    <property type="component" value="Chromosome 1"/>
</dbReference>
<accession>A0ACC2PWI8</accession>
<gene>
    <name evidence="1" type="ORF">QAD02_023095</name>
</gene>
<comment type="caution">
    <text evidence="1">The sequence shown here is derived from an EMBL/GenBank/DDBJ whole genome shotgun (WGS) entry which is preliminary data.</text>
</comment>
<dbReference type="EMBL" id="CM056741">
    <property type="protein sequence ID" value="KAJ8687301.1"/>
    <property type="molecule type" value="Genomic_DNA"/>
</dbReference>